<keyword evidence="3" id="KW-1185">Reference proteome</keyword>
<keyword evidence="1" id="KW-0175">Coiled coil</keyword>
<dbReference type="Gene3D" id="1.20.1280.50">
    <property type="match status" value="1"/>
</dbReference>
<accession>A0AAD7NDU1</accession>
<organism evidence="2 3">
    <name type="scientific">Mycena metata</name>
    <dbReference type="NCBI Taxonomy" id="1033252"/>
    <lineage>
        <taxon>Eukaryota</taxon>
        <taxon>Fungi</taxon>
        <taxon>Dikarya</taxon>
        <taxon>Basidiomycota</taxon>
        <taxon>Agaricomycotina</taxon>
        <taxon>Agaricomycetes</taxon>
        <taxon>Agaricomycetidae</taxon>
        <taxon>Agaricales</taxon>
        <taxon>Marasmiineae</taxon>
        <taxon>Mycenaceae</taxon>
        <taxon>Mycena</taxon>
    </lineage>
</organism>
<dbReference type="Proteomes" id="UP001215598">
    <property type="component" value="Unassembled WGS sequence"/>
</dbReference>
<feature type="coiled-coil region" evidence="1">
    <location>
        <begin position="23"/>
        <end position="50"/>
    </location>
</feature>
<sequence length="451" mass="50021">MFSFDVPIFLAAEASAAQQRAFLVEIASTIDEFRKSLEQLEDMERDVTATLAAVKYPVLTLPNEITSRIFIACLPNDGHVLPTPSAAPLLLAQICRHWRQVALSTCELWSSFDLPGSGDGGRGHNLRQEYLRPISAQLRELELVEVPREQVRQLGQFPILRRLEIYEIPHGEPEGGFFTEGDVLHLLENAPCLQELSLSTFSIAAIPFAASLASLEVAKVMEITTFLGVLTQLPLLSHLGCMLEPMVVGSLPPITLPQLRSLALKSDHRQNIDHAINCVLTFLTLPNLTRLCIEEMLDLEVVLSFVSRSSCTLDYLDVDLRRCTLEQRLKCLGAFPFLTNLHFTLTSDTHGNNNLLTSLDSTLPTLLPQLKAMSIFTTAGRINYVLVVQMLRNVGLQSFHLKLEEDAGPGCDCRLSESWPPRAFQGEGLARLIAGGLEFSIDFNGTFWPEA</sequence>
<dbReference type="InterPro" id="IPR032675">
    <property type="entry name" value="LRR_dom_sf"/>
</dbReference>
<dbReference type="Gene3D" id="3.80.10.10">
    <property type="entry name" value="Ribonuclease Inhibitor"/>
    <property type="match status" value="1"/>
</dbReference>
<evidence type="ECO:0000313" key="3">
    <source>
        <dbReference type="Proteomes" id="UP001215598"/>
    </source>
</evidence>
<proteinExistence type="predicted"/>
<evidence type="ECO:0008006" key="4">
    <source>
        <dbReference type="Google" id="ProtNLM"/>
    </source>
</evidence>
<reference evidence="2" key="1">
    <citation type="submission" date="2023-03" db="EMBL/GenBank/DDBJ databases">
        <title>Massive genome expansion in bonnet fungi (Mycena s.s.) driven by repeated elements and novel gene families across ecological guilds.</title>
        <authorList>
            <consortium name="Lawrence Berkeley National Laboratory"/>
            <person name="Harder C.B."/>
            <person name="Miyauchi S."/>
            <person name="Viragh M."/>
            <person name="Kuo A."/>
            <person name="Thoen E."/>
            <person name="Andreopoulos B."/>
            <person name="Lu D."/>
            <person name="Skrede I."/>
            <person name="Drula E."/>
            <person name="Henrissat B."/>
            <person name="Morin E."/>
            <person name="Kohler A."/>
            <person name="Barry K."/>
            <person name="LaButti K."/>
            <person name="Morin E."/>
            <person name="Salamov A."/>
            <person name="Lipzen A."/>
            <person name="Mereny Z."/>
            <person name="Hegedus B."/>
            <person name="Baldrian P."/>
            <person name="Stursova M."/>
            <person name="Weitz H."/>
            <person name="Taylor A."/>
            <person name="Grigoriev I.V."/>
            <person name="Nagy L.G."/>
            <person name="Martin F."/>
            <person name="Kauserud H."/>
        </authorList>
    </citation>
    <scope>NUCLEOTIDE SEQUENCE</scope>
    <source>
        <strain evidence="2">CBHHK182m</strain>
    </source>
</reference>
<protein>
    <recommendedName>
        <fullName evidence="4">F-box domain-containing protein</fullName>
    </recommendedName>
</protein>
<dbReference type="SUPFAM" id="SSF52047">
    <property type="entry name" value="RNI-like"/>
    <property type="match status" value="1"/>
</dbReference>
<comment type="caution">
    <text evidence="2">The sequence shown here is derived from an EMBL/GenBank/DDBJ whole genome shotgun (WGS) entry which is preliminary data.</text>
</comment>
<dbReference type="EMBL" id="JARKIB010000046">
    <property type="protein sequence ID" value="KAJ7756695.1"/>
    <property type="molecule type" value="Genomic_DNA"/>
</dbReference>
<dbReference type="AlphaFoldDB" id="A0AAD7NDU1"/>
<gene>
    <name evidence="2" type="ORF">B0H16DRAFT_1458146</name>
</gene>
<evidence type="ECO:0000313" key="2">
    <source>
        <dbReference type="EMBL" id="KAJ7756695.1"/>
    </source>
</evidence>
<evidence type="ECO:0000256" key="1">
    <source>
        <dbReference type="SAM" id="Coils"/>
    </source>
</evidence>
<name>A0AAD7NDU1_9AGAR</name>